<keyword evidence="4" id="KW-1185">Reference proteome</keyword>
<proteinExistence type="predicted"/>
<sequence length="118" mass="13551">MLATWEDSDESSSDGETQEEVTQLALMAIEEEEDNVELSHDELIVIIEKYRSIVSSLKKKVKCLTIENNQLKMTTLINEDKSKEEKIDILEKENDSLKIEVDALKKTFLIFFLIVAKS</sequence>
<dbReference type="Proteomes" id="UP000187406">
    <property type="component" value="Unassembled WGS sequence"/>
</dbReference>
<reference evidence="4" key="1">
    <citation type="submission" date="2016-04" db="EMBL/GenBank/DDBJ databases">
        <title>Cephalotus genome sequencing.</title>
        <authorList>
            <person name="Fukushima K."/>
            <person name="Hasebe M."/>
            <person name="Fang X."/>
        </authorList>
    </citation>
    <scope>NUCLEOTIDE SEQUENCE [LARGE SCALE GENOMIC DNA]</scope>
    <source>
        <strain evidence="4">cv. St1</strain>
    </source>
</reference>
<dbReference type="InParanoid" id="A0A1Q3DCN0"/>
<gene>
    <name evidence="3" type="ORF">CFOL_v3_33584</name>
</gene>
<feature type="coiled-coil region" evidence="1">
    <location>
        <begin position="54"/>
        <end position="107"/>
    </location>
</feature>
<name>A0A1Q3DCN0_CEPFO</name>
<accession>A0A1Q3DCN0</accession>
<evidence type="ECO:0000313" key="3">
    <source>
        <dbReference type="EMBL" id="GAV90175.1"/>
    </source>
</evidence>
<dbReference type="EMBL" id="BDDD01006024">
    <property type="protein sequence ID" value="GAV90175.1"/>
    <property type="molecule type" value="Genomic_DNA"/>
</dbReference>
<keyword evidence="1" id="KW-0175">Coiled coil</keyword>
<dbReference type="AlphaFoldDB" id="A0A1Q3DCN0"/>
<comment type="caution">
    <text evidence="3">The sequence shown here is derived from an EMBL/GenBank/DDBJ whole genome shotgun (WGS) entry which is preliminary data.</text>
</comment>
<evidence type="ECO:0000256" key="1">
    <source>
        <dbReference type="SAM" id="Coils"/>
    </source>
</evidence>
<feature type="region of interest" description="Disordered" evidence="2">
    <location>
        <begin position="1"/>
        <end position="20"/>
    </location>
</feature>
<protein>
    <submittedName>
        <fullName evidence="3">Uncharacterized protein</fullName>
    </submittedName>
</protein>
<evidence type="ECO:0000313" key="4">
    <source>
        <dbReference type="Proteomes" id="UP000187406"/>
    </source>
</evidence>
<organism evidence="3 4">
    <name type="scientific">Cephalotus follicularis</name>
    <name type="common">Albany pitcher plant</name>
    <dbReference type="NCBI Taxonomy" id="3775"/>
    <lineage>
        <taxon>Eukaryota</taxon>
        <taxon>Viridiplantae</taxon>
        <taxon>Streptophyta</taxon>
        <taxon>Embryophyta</taxon>
        <taxon>Tracheophyta</taxon>
        <taxon>Spermatophyta</taxon>
        <taxon>Magnoliopsida</taxon>
        <taxon>eudicotyledons</taxon>
        <taxon>Gunneridae</taxon>
        <taxon>Pentapetalae</taxon>
        <taxon>rosids</taxon>
        <taxon>fabids</taxon>
        <taxon>Oxalidales</taxon>
        <taxon>Cephalotaceae</taxon>
        <taxon>Cephalotus</taxon>
    </lineage>
</organism>
<evidence type="ECO:0000256" key="2">
    <source>
        <dbReference type="SAM" id="MobiDB-lite"/>
    </source>
</evidence>
<feature type="compositionally biased region" description="Acidic residues" evidence="2">
    <location>
        <begin position="1"/>
        <end position="19"/>
    </location>
</feature>